<evidence type="ECO:0000313" key="1">
    <source>
        <dbReference type="EMBL" id="PWN02499.1"/>
    </source>
</evidence>
<dbReference type="AlphaFoldDB" id="A0A316TH15"/>
<comment type="caution">
    <text evidence="1">The sequence shown here is derived from an EMBL/GenBank/DDBJ whole genome shotgun (WGS) entry which is preliminary data.</text>
</comment>
<dbReference type="Proteomes" id="UP000245507">
    <property type="component" value="Unassembled WGS sequence"/>
</dbReference>
<gene>
    <name evidence="1" type="ORF">DJ010_12220</name>
</gene>
<keyword evidence="2" id="KW-1185">Reference proteome</keyword>
<proteinExistence type="predicted"/>
<accession>A0A316TH15</accession>
<organism evidence="1 2">
    <name type="scientific">Nocardioides silvaticus</name>
    <dbReference type="NCBI Taxonomy" id="2201891"/>
    <lineage>
        <taxon>Bacteria</taxon>
        <taxon>Bacillati</taxon>
        <taxon>Actinomycetota</taxon>
        <taxon>Actinomycetes</taxon>
        <taxon>Propionibacteriales</taxon>
        <taxon>Nocardioidaceae</taxon>
        <taxon>Nocardioides</taxon>
    </lineage>
</organism>
<dbReference type="EMBL" id="QGDD01000005">
    <property type="protein sequence ID" value="PWN02499.1"/>
    <property type="molecule type" value="Genomic_DNA"/>
</dbReference>
<evidence type="ECO:0000313" key="2">
    <source>
        <dbReference type="Proteomes" id="UP000245507"/>
    </source>
</evidence>
<evidence type="ECO:0008006" key="3">
    <source>
        <dbReference type="Google" id="ProtNLM"/>
    </source>
</evidence>
<reference evidence="1 2" key="1">
    <citation type="submission" date="2018-05" db="EMBL/GenBank/DDBJ databases">
        <title>Nocardioides silvaticus genome.</title>
        <authorList>
            <person name="Li C."/>
            <person name="Wang G."/>
        </authorList>
    </citation>
    <scope>NUCLEOTIDE SEQUENCE [LARGE SCALE GENOMIC DNA]</scope>
    <source>
        <strain evidence="1 2">CCTCC AB 2018079</strain>
    </source>
</reference>
<name>A0A316TH15_9ACTN</name>
<protein>
    <recommendedName>
        <fullName evidence="3">Collagen-like protein</fullName>
    </recommendedName>
</protein>
<sequence length="188" mass="18800">MRDGAVSARGKVAIEKGRRLTGSLLVVCVLGTALGVAGGAQAAGLVTGKQIKDGTVTTKDVRDATITTDEVEGSSITPVDIAGDVRGPKGPQGDLGATGAPGLEVVDFAEATLDLAAGASGVRTATCPPGLVAVSGGPAAAQGSPVRVLDNAPYGTVGNERRSWVTRVQNDSPVTVRVDIWAACAEVR</sequence>